<dbReference type="InterPro" id="IPR051120">
    <property type="entry name" value="ABC_AA/LPS_Transport"/>
</dbReference>
<evidence type="ECO:0000313" key="5">
    <source>
        <dbReference type="EMBL" id="SQI39548.1"/>
    </source>
</evidence>
<dbReference type="Pfam" id="PF12399">
    <property type="entry name" value="BCA_ABC_TP_C"/>
    <property type="match status" value="1"/>
</dbReference>
<keyword evidence="6" id="KW-1185">Reference proteome</keyword>
<accession>A0A2X4UV36</accession>
<dbReference type="PANTHER" id="PTHR45772">
    <property type="entry name" value="CONSERVED COMPONENT OF ABC TRANSPORTER FOR NATURAL AMINO ACIDS-RELATED"/>
    <property type="match status" value="1"/>
</dbReference>
<feature type="domain" description="ABC transporter" evidence="4">
    <location>
        <begin position="14"/>
        <end position="263"/>
    </location>
</feature>
<evidence type="ECO:0000259" key="4">
    <source>
        <dbReference type="PROSITE" id="PS50893"/>
    </source>
</evidence>
<reference evidence="5 6" key="1">
    <citation type="submission" date="2018-06" db="EMBL/GenBank/DDBJ databases">
        <authorList>
            <consortium name="Pathogen Informatics"/>
            <person name="Doyle S."/>
        </authorList>
    </citation>
    <scope>NUCLEOTIDE SEQUENCE [LARGE SCALE GENOMIC DNA]</scope>
    <source>
        <strain evidence="5 6">NCTC10994</strain>
    </source>
</reference>
<keyword evidence="2" id="KW-0547">Nucleotide-binding</keyword>
<dbReference type="RefSeq" id="WP_072699242.1">
    <property type="nucleotide sequence ID" value="NZ_JAFBBL010000001.1"/>
</dbReference>
<dbReference type="Pfam" id="PF00005">
    <property type="entry name" value="ABC_tran"/>
    <property type="match status" value="1"/>
</dbReference>
<dbReference type="InterPro" id="IPR032823">
    <property type="entry name" value="BCA_ABC_TP_C"/>
</dbReference>
<keyword evidence="5" id="KW-0378">Hydrolase</keyword>
<dbReference type="STRING" id="1219011.GCA_001895045_01229"/>
<dbReference type="SUPFAM" id="SSF52540">
    <property type="entry name" value="P-loop containing nucleoside triphosphate hydrolases"/>
    <property type="match status" value="1"/>
</dbReference>
<proteinExistence type="predicted"/>
<dbReference type="EMBL" id="LS483468">
    <property type="protein sequence ID" value="SQI39548.1"/>
    <property type="molecule type" value="Genomic_DNA"/>
</dbReference>
<dbReference type="InterPro" id="IPR027417">
    <property type="entry name" value="P-loop_NTPase"/>
</dbReference>
<name>A0A2X4UV36_9NOCA</name>
<dbReference type="GO" id="GO:0005524">
    <property type="term" value="F:ATP binding"/>
    <property type="evidence" value="ECO:0007669"/>
    <property type="project" value="UniProtKB-KW"/>
</dbReference>
<dbReference type="SMART" id="SM00382">
    <property type="entry name" value="AAA"/>
    <property type="match status" value="1"/>
</dbReference>
<dbReference type="CDD" id="cd03219">
    <property type="entry name" value="ABC_Mj1267_LivG_branched"/>
    <property type="match status" value="1"/>
</dbReference>
<dbReference type="KEGG" id="rcr:NCTC10994_04179"/>
<dbReference type="EC" id="3.6.3.-" evidence="5"/>
<dbReference type="InterPro" id="IPR003439">
    <property type="entry name" value="ABC_transporter-like_ATP-bd"/>
</dbReference>
<keyword evidence="1" id="KW-0813">Transport</keyword>
<keyword evidence="3 5" id="KW-0067">ATP-binding</keyword>
<evidence type="ECO:0000256" key="3">
    <source>
        <dbReference type="ARBA" id="ARBA00022840"/>
    </source>
</evidence>
<dbReference type="GO" id="GO:0016887">
    <property type="term" value="F:ATP hydrolysis activity"/>
    <property type="evidence" value="ECO:0007669"/>
    <property type="project" value="InterPro"/>
</dbReference>
<dbReference type="InterPro" id="IPR003593">
    <property type="entry name" value="AAA+_ATPase"/>
</dbReference>
<protein>
    <submittedName>
        <fullName evidence="5">ABC transporter ATP-binding protein</fullName>
        <ecNumber evidence="5">3.6.3.-</ecNumber>
    </submittedName>
</protein>
<organism evidence="5 6">
    <name type="scientific">Rhodococcus coprophilus</name>
    <dbReference type="NCBI Taxonomy" id="38310"/>
    <lineage>
        <taxon>Bacteria</taxon>
        <taxon>Bacillati</taxon>
        <taxon>Actinomycetota</taxon>
        <taxon>Actinomycetes</taxon>
        <taxon>Mycobacteriales</taxon>
        <taxon>Nocardiaceae</taxon>
        <taxon>Rhodococcus</taxon>
    </lineage>
</organism>
<dbReference type="Gene3D" id="3.40.50.300">
    <property type="entry name" value="P-loop containing nucleotide triphosphate hydrolases"/>
    <property type="match status" value="1"/>
</dbReference>
<evidence type="ECO:0000256" key="2">
    <source>
        <dbReference type="ARBA" id="ARBA00022741"/>
    </source>
</evidence>
<dbReference type="Proteomes" id="UP000249091">
    <property type="component" value="Chromosome 1"/>
</dbReference>
<evidence type="ECO:0000313" key="6">
    <source>
        <dbReference type="Proteomes" id="UP000249091"/>
    </source>
</evidence>
<dbReference type="PROSITE" id="PS50893">
    <property type="entry name" value="ABC_TRANSPORTER_2"/>
    <property type="match status" value="1"/>
</dbReference>
<sequence>MQSIVTRSEPPIRLRLDGIEVRFGGLVALEDVSLQVPAGSVVGVMGPNGAGKTTLFNVVCGFQRPRAGTLSFDGRPVRPAPHRLVRHGVARTLQGLGLFGGLTVLENVAAGASLSHRAPFVTSLLGLPSGARTQRAARDAAATLLDEFGIGDYAQSLPPALPYAVAKKVALARALISDPTLLLLDEPAGGLDSADIEELGTLIRRLPARGDGSRSVMLVEHNVDLIMSVCDHIVVLDFGKVIAAGTPDEIRADPLVAAAYLGGKDAA</sequence>
<dbReference type="GO" id="GO:0005886">
    <property type="term" value="C:plasma membrane"/>
    <property type="evidence" value="ECO:0007669"/>
    <property type="project" value="TreeGrafter"/>
</dbReference>
<evidence type="ECO:0000256" key="1">
    <source>
        <dbReference type="ARBA" id="ARBA00022448"/>
    </source>
</evidence>
<dbReference type="AlphaFoldDB" id="A0A2X4UV36"/>
<gene>
    <name evidence="5" type="primary">lptB_6</name>
    <name evidence="5" type="ORF">NCTC10994_04179</name>
</gene>